<evidence type="ECO:0000313" key="2">
    <source>
        <dbReference type="EnsemblMetazoa" id="XP_016970505.2"/>
    </source>
</evidence>
<accession>A0ABM5GWF4</accession>
<feature type="compositionally biased region" description="Basic residues" evidence="1">
    <location>
        <begin position="79"/>
        <end position="92"/>
    </location>
</feature>
<keyword evidence="3" id="KW-1185">Reference proteome</keyword>
<dbReference type="Proteomes" id="UP001652680">
    <property type="component" value="Unassembled WGS sequence"/>
</dbReference>
<feature type="compositionally biased region" description="Polar residues" evidence="1">
    <location>
        <begin position="95"/>
        <end position="112"/>
    </location>
</feature>
<dbReference type="GeneID" id="108038264"/>
<sequence length="293" mass="31627">MNKIGNTNILPGDPAEKEASGVDSSTPEASSICTDQPAATSTPSNINSHRSRVMALRKDSQASGDSSLVGRIPQTFGHIKGRRPIRSYRTPKKTLPSSNAPGTSKTSKTPCQPKSPKIVKTPRKSARTPVKSAMKPGMFPKPGSPEAGISSASTAQLNGRKRPISPEPATSTGEVIDGDIKETPSKRALFRVLQVNIASPFSMNRDKQIKSVIVDGDGRSQMANEIALNEAQRDEFLELPEEQVELGIGIQEDSIHSHPPEARECREMSTNTEISICPKTNLQEKLQKGCTFM</sequence>
<name>A0ABM5GWF4_DRORH</name>
<dbReference type="EnsemblMetazoa" id="XM_017115016.2">
    <property type="protein sequence ID" value="XP_016970505.2"/>
    <property type="gene ID" value="LOC108038264"/>
</dbReference>
<evidence type="ECO:0000256" key="1">
    <source>
        <dbReference type="SAM" id="MobiDB-lite"/>
    </source>
</evidence>
<reference evidence="3" key="1">
    <citation type="journal article" date="2021" name="Elife">
        <title>Highly contiguous assemblies of 101 drosophilid genomes.</title>
        <authorList>
            <person name="Kim B.Y."/>
            <person name="Wang J.R."/>
            <person name="Miller D.E."/>
            <person name="Barmina O."/>
            <person name="Delaney E."/>
            <person name="Thompson A."/>
            <person name="Comeault A.A."/>
            <person name="Peede D."/>
            <person name="D'Agostino E.R."/>
            <person name="Pelaez J."/>
            <person name="Aguilar J.M."/>
            <person name="Haji D."/>
            <person name="Matsunaga T."/>
            <person name="Armstrong E.E."/>
            <person name="Zych M."/>
            <person name="Ogawa Y."/>
            <person name="Stamenkovic-Radak M."/>
            <person name="Jelic M."/>
            <person name="Veselinovic M.S."/>
            <person name="Tanaskovic M."/>
            <person name="Eric P."/>
            <person name="Gao J.J."/>
            <person name="Katoh T.K."/>
            <person name="Toda M.J."/>
            <person name="Watabe H."/>
            <person name="Watada M."/>
            <person name="Davis J.S."/>
            <person name="Moyle L.C."/>
            <person name="Manoli G."/>
            <person name="Bertolini E."/>
            <person name="Kostal V."/>
            <person name="Hawley R.S."/>
            <person name="Takahashi A."/>
            <person name="Jones C.D."/>
            <person name="Price D.K."/>
            <person name="Whiteman N."/>
            <person name="Kopp A."/>
            <person name="Matute D.R."/>
            <person name="Petrov D.A."/>
        </authorList>
    </citation>
    <scope>NUCLEOTIDE SEQUENCE [LARGE SCALE GENOMIC DNA]</scope>
</reference>
<feature type="region of interest" description="Disordered" evidence="1">
    <location>
        <begin position="1"/>
        <end position="178"/>
    </location>
</feature>
<evidence type="ECO:0000313" key="3">
    <source>
        <dbReference type="Proteomes" id="UP001652680"/>
    </source>
</evidence>
<organism evidence="2 3">
    <name type="scientific">Drosophila rhopaloa</name>
    <name type="common">Fruit fly</name>
    <dbReference type="NCBI Taxonomy" id="1041015"/>
    <lineage>
        <taxon>Eukaryota</taxon>
        <taxon>Metazoa</taxon>
        <taxon>Ecdysozoa</taxon>
        <taxon>Arthropoda</taxon>
        <taxon>Hexapoda</taxon>
        <taxon>Insecta</taxon>
        <taxon>Pterygota</taxon>
        <taxon>Neoptera</taxon>
        <taxon>Endopterygota</taxon>
        <taxon>Diptera</taxon>
        <taxon>Brachycera</taxon>
        <taxon>Muscomorpha</taxon>
        <taxon>Ephydroidea</taxon>
        <taxon>Drosophilidae</taxon>
        <taxon>Drosophila</taxon>
        <taxon>Sophophora</taxon>
    </lineage>
</organism>
<feature type="compositionally biased region" description="Polar residues" evidence="1">
    <location>
        <begin position="22"/>
        <end position="48"/>
    </location>
</feature>
<protein>
    <submittedName>
        <fullName evidence="2">Uncharacterized protein</fullName>
    </submittedName>
</protein>
<dbReference type="RefSeq" id="XP_016970505.2">
    <property type="nucleotide sequence ID" value="XM_017115016.2"/>
</dbReference>
<proteinExistence type="predicted"/>
<reference evidence="2" key="2">
    <citation type="submission" date="2025-05" db="UniProtKB">
        <authorList>
            <consortium name="EnsemblMetazoa"/>
        </authorList>
    </citation>
    <scope>IDENTIFICATION</scope>
</reference>